<feature type="transmembrane region" description="Helical" evidence="2">
    <location>
        <begin position="131"/>
        <end position="153"/>
    </location>
</feature>
<name>A0ABQ5MZ42_9MICC</name>
<feature type="transmembrane region" description="Helical" evidence="2">
    <location>
        <begin position="59"/>
        <end position="80"/>
    </location>
</feature>
<accession>A0ABQ5MZ42</accession>
<dbReference type="InterPro" id="IPR021257">
    <property type="entry name" value="DUF2809"/>
</dbReference>
<feature type="region of interest" description="Disordered" evidence="1">
    <location>
        <begin position="1"/>
        <end position="27"/>
    </location>
</feature>
<evidence type="ECO:0000256" key="1">
    <source>
        <dbReference type="SAM" id="MobiDB-lite"/>
    </source>
</evidence>
<dbReference type="EMBL" id="BRVS01000028">
    <property type="protein sequence ID" value="GLB69252.1"/>
    <property type="molecule type" value="Genomic_DNA"/>
</dbReference>
<evidence type="ECO:0000313" key="3">
    <source>
        <dbReference type="EMBL" id="GLB69252.1"/>
    </source>
</evidence>
<organism evidence="3 4">
    <name type="scientific">Arthrobacter mangrovi</name>
    <dbReference type="NCBI Taxonomy" id="2966350"/>
    <lineage>
        <taxon>Bacteria</taxon>
        <taxon>Bacillati</taxon>
        <taxon>Actinomycetota</taxon>
        <taxon>Actinomycetes</taxon>
        <taxon>Micrococcales</taxon>
        <taxon>Micrococcaceae</taxon>
        <taxon>Arthrobacter</taxon>
    </lineage>
</organism>
<evidence type="ECO:0008006" key="5">
    <source>
        <dbReference type="Google" id="ProtNLM"/>
    </source>
</evidence>
<keyword evidence="2" id="KW-0812">Transmembrane</keyword>
<dbReference type="Proteomes" id="UP001209654">
    <property type="component" value="Unassembled WGS sequence"/>
</dbReference>
<keyword evidence="2" id="KW-0472">Membrane</keyword>
<dbReference type="Pfam" id="PF10990">
    <property type="entry name" value="DUF2809"/>
    <property type="match status" value="1"/>
</dbReference>
<gene>
    <name evidence="3" type="ORF">AHIS1636_36950</name>
</gene>
<protein>
    <recommendedName>
        <fullName evidence="5">DUF2809 domain-containing protein</fullName>
    </recommendedName>
</protein>
<evidence type="ECO:0000256" key="2">
    <source>
        <dbReference type="SAM" id="Phobius"/>
    </source>
</evidence>
<feature type="transmembrane region" description="Helical" evidence="2">
    <location>
        <begin position="35"/>
        <end position="53"/>
    </location>
</feature>
<proteinExistence type="predicted"/>
<keyword evidence="4" id="KW-1185">Reference proteome</keyword>
<feature type="transmembrane region" description="Helical" evidence="2">
    <location>
        <begin position="87"/>
        <end position="111"/>
    </location>
</feature>
<keyword evidence="2" id="KW-1133">Transmembrane helix</keyword>
<comment type="caution">
    <text evidence="3">The sequence shown here is derived from an EMBL/GenBank/DDBJ whole genome shotgun (WGS) entry which is preliminary data.</text>
</comment>
<evidence type="ECO:0000313" key="4">
    <source>
        <dbReference type="Proteomes" id="UP001209654"/>
    </source>
</evidence>
<sequence>MMDRAADSAVDGALESGVDEAPGPGAARSAGKRRAALVAAGAATIVLGLSVRALGEPAWAGPAGDALYAVMVYVAIAFLLPRKPRPLAALAALAACTAIELFQLTGIPAALASAWTPIRLVFGTTFGLFDLAAYAAGAAAGLAADAVISAAAGKAHSPAAQSRRARPRTGRGA</sequence>
<reference evidence="3 4" key="1">
    <citation type="journal article" date="2023" name="Int. J. Syst. Evol. Microbiol.">
        <title>Arthrobacter mangrovi sp. nov., an actinobacterium isolated from the rhizosphere of a mangrove.</title>
        <authorList>
            <person name="Hamada M."/>
            <person name="Saitou S."/>
            <person name="Enomoto N."/>
            <person name="Nanri K."/>
            <person name="Hidaka K."/>
            <person name="Miura T."/>
            <person name="Tamura T."/>
        </authorList>
    </citation>
    <scope>NUCLEOTIDE SEQUENCE [LARGE SCALE GENOMIC DNA]</scope>
    <source>
        <strain evidence="3 4">NBRC 112813</strain>
    </source>
</reference>